<evidence type="ECO:0000259" key="1">
    <source>
        <dbReference type="PROSITE" id="PS51819"/>
    </source>
</evidence>
<reference evidence="2" key="1">
    <citation type="submission" date="2023-07" db="EMBL/GenBank/DDBJ databases">
        <title>Fictibacillus sp. isolated from freshwater pond.</title>
        <authorList>
            <person name="Kirdat K."/>
            <person name="Bhat A."/>
            <person name="Mourya A."/>
            <person name="Yadav A."/>
        </authorList>
    </citation>
    <scope>NUCLEOTIDE SEQUENCE</scope>
    <source>
        <strain evidence="2">NE201</strain>
    </source>
</reference>
<proteinExistence type="predicted"/>
<name>A0ABT8HZ24_9BACL</name>
<dbReference type="Gene3D" id="3.10.180.10">
    <property type="entry name" value="2,3-Dihydroxybiphenyl 1,2-Dioxygenase, domain 1"/>
    <property type="match status" value="1"/>
</dbReference>
<accession>A0ABT8HZ24</accession>
<dbReference type="RefSeq" id="WP_301167041.1">
    <property type="nucleotide sequence ID" value="NZ_JAUHTR010000008.1"/>
</dbReference>
<comment type="caution">
    <text evidence="2">The sequence shown here is derived from an EMBL/GenBank/DDBJ whole genome shotgun (WGS) entry which is preliminary data.</text>
</comment>
<organism evidence="2 3">
    <name type="scientific">Fictibacillus fluitans</name>
    <dbReference type="NCBI Taxonomy" id="3058422"/>
    <lineage>
        <taxon>Bacteria</taxon>
        <taxon>Bacillati</taxon>
        <taxon>Bacillota</taxon>
        <taxon>Bacilli</taxon>
        <taxon>Bacillales</taxon>
        <taxon>Fictibacillaceae</taxon>
        <taxon>Fictibacillus</taxon>
    </lineage>
</organism>
<dbReference type="SUPFAM" id="SSF54593">
    <property type="entry name" value="Glyoxalase/Bleomycin resistance protein/Dihydroxybiphenyl dioxygenase"/>
    <property type="match status" value="1"/>
</dbReference>
<feature type="domain" description="VOC" evidence="1">
    <location>
        <begin position="3"/>
        <end position="147"/>
    </location>
</feature>
<evidence type="ECO:0000313" key="2">
    <source>
        <dbReference type="EMBL" id="MDN4526027.1"/>
    </source>
</evidence>
<evidence type="ECO:0000313" key="3">
    <source>
        <dbReference type="Proteomes" id="UP001172721"/>
    </source>
</evidence>
<sequence length="158" mass="17995">MTSITHIGLAVQDLESAVKWYEDILGFTLLAGPYTFDANTAGQPNMTNDLLGAHIKKMKNAHLMSENQVGIELFEFVEPKMPENNKEVYSSFFHLCLIAEDLEKKAEEIAAAGGKRRSGIWNTWKEKPYHLIYCEDPYGNIIELYSHSTEMMYANKDK</sequence>
<dbReference type="Pfam" id="PF00903">
    <property type="entry name" value="Glyoxalase"/>
    <property type="match status" value="1"/>
</dbReference>
<protein>
    <submittedName>
        <fullName evidence="2">VOC family protein</fullName>
    </submittedName>
</protein>
<dbReference type="InterPro" id="IPR050383">
    <property type="entry name" value="GlyoxalaseI/FosfomycinResist"/>
</dbReference>
<dbReference type="PANTHER" id="PTHR21366">
    <property type="entry name" value="GLYOXALASE FAMILY PROTEIN"/>
    <property type="match status" value="1"/>
</dbReference>
<dbReference type="Proteomes" id="UP001172721">
    <property type="component" value="Unassembled WGS sequence"/>
</dbReference>
<gene>
    <name evidence="2" type="ORF">QYB97_16200</name>
</gene>
<dbReference type="InterPro" id="IPR037523">
    <property type="entry name" value="VOC_core"/>
</dbReference>
<dbReference type="EMBL" id="JAUHTR010000008">
    <property type="protein sequence ID" value="MDN4526027.1"/>
    <property type="molecule type" value="Genomic_DNA"/>
</dbReference>
<dbReference type="InterPro" id="IPR029068">
    <property type="entry name" value="Glyas_Bleomycin-R_OHBP_Dase"/>
</dbReference>
<dbReference type="PROSITE" id="PS51819">
    <property type="entry name" value="VOC"/>
    <property type="match status" value="1"/>
</dbReference>
<dbReference type="InterPro" id="IPR004360">
    <property type="entry name" value="Glyas_Fos-R_dOase_dom"/>
</dbReference>
<keyword evidence="3" id="KW-1185">Reference proteome</keyword>